<evidence type="ECO:0000313" key="2">
    <source>
        <dbReference type="EMBL" id="NGO67444.1"/>
    </source>
</evidence>
<evidence type="ECO:0000313" key="3">
    <source>
        <dbReference type="Proteomes" id="UP000477722"/>
    </source>
</evidence>
<keyword evidence="3" id="KW-1185">Reference proteome</keyword>
<proteinExistence type="predicted"/>
<reference evidence="2 3" key="1">
    <citation type="submission" date="2020-02" db="EMBL/GenBank/DDBJ databases">
        <title>Whole-genome analyses of novel actinobacteria.</title>
        <authorList>
            <person name="Sahin N."/>
            <person name="Tatar D."/>
        </authorList>
    </citation>
    <scope>NUCLEOTIDE SEQUENCE [LARGE SCALE GENOMIC DNA]</scope>
    <source>
        <strain evidence="2 3">SB3404</strain>
    </source>
</reference>
<dbReference type="InterPro" id="IPR007278">
    <property type="entry name" value="DUF397"/>
</dbReference>
<evidence type="ECO:0000259" key="1">
    <source>
        <dbReference type="Pfam" id="PF04149"/>
    </source>
</evidence>
<sequence>MSETPVWIRSSYSDSSGGTCVEWAPALASAGSVPVRDSKNPSLAPLRFSPDAWSAFVAGLRDADM</sequence>
<accession>A0A6G4WSB5</accession>
<organism evidence="2 3">
    <name type="scientific">Streptomyces boncukensis</name>
    <dbReference type="NCBI Taxonomy" id="2711219"/>
    <lineage>
        <taxon>Bacteria</taxon>
        <taxon>Bacillati</taxon>
        <taxon>Actinomycetota</taxon>
        <taxon>Actinomycetes</taxon>
        <taxon>Kitasatosporales</taxon>
        <taxon>Streptomycetaceae</taxon>
        <taxon>Streptomyces</taxon>
    </lineage>
</organism>
<dbReference type="EMBL" id="JAAKZZ010000019">
    <property type="protein sequence ID" value="NGO67444.1"/>
    <property type="molecule type" value="Genomic_DNA"/>
</dbReference>
<name>A0A6G4WSB5_9ACTN</name>
<comment type="caution">
    <text evidence="2">The sequence shown here is derived from an EMBL/GenBank/DDBJ whole genome shotgun (WGS) entry which is preliminary data.</text>
</comment>
<gene>
    <name evidence="2" type="ORF">G5C65_03550</name>
</gene>
<feature type="domain" description="DUF397" evidence="1">
    <location>
        <begin position="6"/>
        <end position="61"/>
    </location>
</feature>
<dbReference type="Pfam" id="PF04149">
    <property type="entry name" value="DUF397"/>
    <property type="match status" value="1"/>
</dbReference>
<dbReference type="Proteomes" id="UP000477722">
    <property type="component" value="Unassembled WGS sequence"/>
</dbReference>
<protein>
    <submittedName>
        <fullName evidence="2">DUF397 domain-containing protein</fullName>
    </submittedName>
</protein>
<dbReference type="AlphaFoldDB" id="A0A6G4WSB5"/>